<accession>A0ABR8WRA1</accession>
<protein>
    <submittedName>
        <fullName evidence="2">Uncharacterized protein</fullName>
    </submittedName>
</protein>
<dbReference type="Proteomes" id="UP000651517">
    <property type="component" value="Unassembled WGS sequence"/>
</dbReference>
<feature type="region of interest" description="Disordered" evidence="1">
    <location>
        <begin position="138"/>
        <end position="161"/>
    </location>
</feature>
<name>A0ABR8WRA1_9MICO</name>
<evidence type="ECO:0000313" key="3">
    <source>
        <dbReference type="Proteomes" id="UP000651517"/>
    </source>
</evidence>
<feature type="region of interest" description="Disordered" evidence="1">
    <location>
        <begin position="1"/>
        <end position="29"/>
    </location>
</feature>
<comment type="caution">
    <text evidence="2">The sequence shown here is derived from an EMBL/GenBank/DDBJ whole genome shotgun (WGS) entry which is preliminary data.</text>
</comment>
<feature type="compositionally biased region" description="Polar residues" evidence="1">
    <location>
        <begin position="15"/>
        <end position="25"/>
    </location>
</feature>
<evidence type="ECO:0000313" key="2">
    <source>
        <dbReference type="EMBL" id="MBD8019583.1"/>
    </source>
</evidence>
<dbReference type="RefSeq" id="WP_191725149.1">
    <property type="nucleotide sequence ID" value="NZ_JACSPY010000001.1"/>
</dbReference>
<dbReference type="EMBL" id="JACSPY010000001">
    <property type="protein sequence ID" value="MBD8019583.1"/>
    <property type="molecule type" value="Genomic_DNA"/>
</dbReference>
<evidence type="ECO:0000256" key="1">
    <source>
        <dbReference type="SAM" id="MobiDB-lite"/>
    </source>
</evidence>
<organism evidence="2 3">
    <name type="scientific">Brevibacterium gallinarum</name>
    <dbReference type="NCBI Taxonomy" id="2762220"/>
    <lineage>
        <taxon>Bacteria</taxon>
        <taxon>Bacillati</taxon>
        <taxon>Actinomycetota</taxon>
        <taxon>Actinomycetes</taxon>
        <taxon>Micrococcales</taxon>
        <taxon>Brevibacteriaceae</taxon>
        <taxon>Brevibacterium</taxon>
    </lineage>
</organism>
<gene>
    <name evidence="2" type="ORF">H9634_02145</name>
</gene>
<reference evidence="2 3" key="1">
    <citation type="submission" date="2020-08" db="EMBL/GenBank/DDBJ databases">
        <title>A Genomic Blueprint of the Chicken Gut Microbiome.</title>
        <authorList>
            <person name="Gilroy R."/>
            <person name="Ravi A."/>
            <person name="Getino M."/>
            <person name="Pursley I."/>
            <person name="Horton D.L."/>
            <person name="Alikhan N.-F."/>
            <person name="Baker D."/>
            <person name="Gharbi K."/>
            <person name="Hall N."/>
            <person name="Watson M."/>
            <person name="Adriaenssens E.M."/>
            <person name="Foster-Nyarko E."/>
            <person name="Jarju S."/>
            <person name="Secka A."/>
            <person name="Antonio M."/>
            <person name="Oren A."/>
            <person name="Chaudhuri R."/>
            <person name="La Ragione R.M."/>
            <person name="Hildebrand F."/>
            <person name="Pallen M.J."/>
        </authorList>
    </citation>
    <scope>NUCLEOTIDE SEQUENCE [LARGE SCALE GENOMIC DNA]</scope>
    <source>
        <strain evidence="2 3">Re57</strain>
    </source>
</reference>
<keyword evidence="3" id="KW-1185">Reference proteome</keyword>
<sequence length="161" mass="18335">MSRVPFSERFGVPADNSQSRTAQQASDRRRWGFRWPTKPELSSIRLWPRAKHLWVVSIERDHSPPWRTIRAFRCSEDAKLYVEHRVLPEGEVTGISISEIPVAAQVHRGAQEVWIVEHWHDNELMGFDSAQPDAASAKRRAADVAAAHPRSDVRVSRVPVG</sequence>
<proteinExistence type="predicted"/>